<dbReference type="PANTHER" id="PTHR13693:SF102">
    <property type="entry name" value="2-AMINO-3-KETOBUTYRATE COENZYME A LIGASE, MITOCHONDRIAL"/>
    <property type="match status" value="1"/>
</dbReference>
<keyword evidence="4 6" id="KW-0663">Pyridoxal phosphate</keyword>
<feature type="domain" description="Aminotransferase class I/classII large" evidence="7">
    <location>
        <begin position="44"/>
        <end position="388"/>
    </location>
</feature>
<evidence type="ECO:0000256" key="4">
    <source>
        <dbReference type="ARBA" id="ARBA00022898"/>
    </source>
</evidence>
<sequence>MPNAMFEARGRELLQGLVDTRQLKQFQYLTGSLGATATIEGRGEVIVLCSNNYLGLANHPEVIEAGHEGLRKYGAGTASVRFICGTLACHRELEETIARFVGTQSSLSYVACWNANAAVFPTLAGPDDAILSDELNHASIIDSIRLVGKATERAVYKHNDLNDLEQKLKTTQQKACRWVVTDGVFSMEGDVCPLPEIIALCRQYEAMLVVDDSHGIGALGTTGRGTPEHFNSLGQIDILTGTLGKALGGAAGGYVAASQTVIDLLLQRSRPSLFSNAVPATVACSARKAIEIIEREPQRVAKLNRNVQQIRAGFDKLGFDCHPSPTAIIPIMIGDEAEAIAKSRRLLELGVMVIGFGFPVVPKGQARLRVQVSAALEPQHIEQALDAFAKL</sequence>
<comment type="cofactor">
    <cofactor evidence="1 6">
        <name>pyridoxal 5'-phosphate</name>
        <dbReference type="ChEBI" id="CHEBI:597326"/>
    </cofactor>
</comment>
<name>A0A517YMH2_9BACT</name>
<dbReference type="InterPro" id="IPR001917">
    <property type="entry name" value="Aminotrans_II_pyridoxalP_BS"/>
</dbReference>
<dbReference type="Gene3D" id="3.40.640.10">
    <property type="entry name" value="Type I PLP-dependent aspartate aminotransferase-like (Major domain)"/>
    <property type="match status" value="1"/>
</dbReference>
<evidence type="ECO:0000313" key="8">
    <source>
        <dbReference type="EMBL" id="QDU31414.1"/>
    </source>
</evidence>
<evidence type="ECO:0000256" key="2">
    <source>
        <dbReference type="ARBA" id="ARBA00008392"/>
    </source>
</evidence>
<keyword evidence="9" id="KW-1185">Reference proteome</keyword>
<evidence type="ECO:0000313" key="9">
    <source>
        <dbReference type="Proteomes" id="UP000315017"/>
    </source>
</evidence>
<evidence type="ECO:0000256" key="6">
    <source>
        <dbReference type="RuleBase" id="RU003693"/>
    </source>
</evidence>
<dbReference type="Pfam" id="PF00155">
    <property type="entry name" value="Aminotran_1_2"/>
    <property type="match status" value="1"/>
</dbReference>
<dbReference type="GO" id="GO:0030170">
    <property type="term" value="F:pyridoxal phosphate binding"/>
    <property type="evidence" value="ECO:0007669"/>
    <property type="project" value="InterPro"/>
</dbReference>
<dbReference type="EC" id="2.3.1.29" evidence="8"/>
<comment type="similarity">
    <text evidence="2 6">Belongs to the class-II pyridoxal-phosphate-dependent aminotransferase family.</text>
</comment>
<evidence type="ECO:0000256" key="1">
    <source>
        <dbReference type="ARBA" id="ARBA00001933"/>
    </source>
</evidence>
<dbReference type="InterPro" id="IPR015422">
    <property type="entry name" value="PyrdxlP-dep_Trfase_small"/>
</dbReference>
<dbReference type="InterPro" id="IPR050087">
    <property type="entry name" value="AON_synthase_class-II"/>
</dbReference>
<protein>
    <submittedName>
        <fullName evidence="8">2-amino-3-ketobutyrate coenzyme A ligase</fullName>
        <ecNumber evidence="8">2.3.1.29</ecNumber>
    </submittedName>
</protein>
<reference evidence="8 9" key="1">
    <citation type="submission" date="2019-02" db="EMBL/GenBank/DDBJ databases">
        <title>Deep-cultivation of Planctomycetes and their phenomic and genomic characterization uncovers novel biology.</title>
        <authorList>
            <person name="Wiegand S."/>
            <person name="Jogler M."/>
            <person name="Boedeker C."/>
            <person name="Pinto D."/>
            <person name="Vollmers J."/>
            <person name="Rivas-Marin E."/>
            <person name="Kohn T."/>
            <person name="Peeters S.H."/>
            <person name="Heuer A."/>
            <person name="Rast P."/>
            <person name="Oberbeckmann S."/>
            <person name="Bunk B."/>
            <person name="Jeske O."/>
            <person name="Meyerdierks A."/>
            <person name="Storesund J.E."/>
            <person name="Kallscheuer N."/>
            <person name="Luecker S."/>
            <person name="Lage O.M."/>
            <person name="Pohl T."/>
            <person name="Merkel B.J."/>
            <person name="Hornburger P."/>
            <person name="Mueller R.-W."/>
            <person name="Bruemmer F."/>
            <person name="Labrenz M."/>
            <person name="Spormann A.M."/>
            <person name="Op den Camp H."/>
            <person name="Overmann J."/>
            <person name="Amann R."/>
            <person name="Jetten M.S.M."/>
            <person name="Mascher T."/>
            <person name="Medema M.H."/>
            <person name="Devos D.P."/>
            <person name="Kaster A.-K."/>
            <person name="Ovreas L."/>
            <person name="Rohde M."/>
            <person name="Galperin M.Y."/>
            <person name="Jogler C."/>
        </authorList>
    </citation>
    <scope>NUCLEOTIDE SEQUENCE [LARGE SCALE GENOMIC DNA]</scope>
    <source>
        <strain evidence="8 9">ETA_A8</strain>
    </source>
</reference>
<dbReference type="AlphaFoldDB" id="A0A517YMH2"/>
<dbReference type="SUPFAM" id="SSF53383">
    <property type="entry name" value="PLP-dependent transferases"/>
    <property type="match status" value="1"/>
</dbReference>
<dbReference type="GO" id="GO:0016874">
    <property type="term" value="F:ligase activity"/>
    <property type="evidence" value="ECO:0007669"/>
    <property type="project" value="UniProtKB-KW"/>
</dbReference>
<evidence type="ECO:0000259" key="7">
    <source>
        <dbReference type="Pfam" id="PF00155"/>
    </source>
</evidence>
<dbReference type="PROSITE" id="PS00599">
    <property type="entry name" value="AA_TRANSFER_CLASS_2"/>
    <property type="match status" value="1"/>
</dbReference>
<evidence type="ECO:0000256" key="5">
    <source>
        <dbReference type="ARBA" id="ARBA00023315"/>
    </source>
</evidence>
<keyword evidence="3 8" id="KW-0808">Transferase</keyword>
<gene>
    <name evidence="8" type="primary">kbl</name>
    <name evidence="8" type="ORF">ETAA8_65710</name>
</gene>
<dbReference type="GO" id="GO:0008890">
    <property type="term" value="F:glycine C-acetyltransferase activity"/>
    <property type="evidence" value="ECO:0007669"/>
    <property type="project" value="UniProtKB-EC"/>
</dbReference>
<organism evidence="8 9">
    <name type="scientific">Anatilimnocola aggregata</name>
    <dbReference type="NCBI Taxonomy" id="2528021"/>
    <lineage>
        <taxon>Bacteria</taxon>
        <taxon>Pseudomonadati</taxon>
        <taxon>Planctomycetota</taxon>
        <taxon>Planctomycetia</taxon>
        <taxon>Pirellulales</taxon>
        <taxon>Pirellulaceae</taxon>
        <taxon>Anatilimnocola</taxon>
    </lineage>
</organism>
<dbReference type="Proteomes" id="UP000315017">
    <property type="component" value="Chromosome"/>
</dbReference>
<dbReference type="PANTHER" id="PTHR13693">
    <property type="entry name" value="CLASS II AMINOTRANSFERASE/8-AMINO-7-OXONONANOATE SYNTHASE"/>
    <property type="match status" value="1"/>
</dbReference>
<keyword evidence="5 8" id="KW-0012">Acyltransferase</keyword>
<dbReference type="KEGG" id="aagg:ETAA8_65710"/>
<dbReference type="EMBL" id="CP036274">
    <property type="protein sequence ID" value="QDU31414.1"/>
    <property type="molecule type" value="Genomic_DNA"/>
</dbReference>
<proteinExistence type="inferred from homology"/>
<dbReference type="CDD" id="cd06454">
    <property type="entry name" value="KBL_like"/>
    <property type="match status" value="1"/>
</dbReference>
<keyword evidence="8" id="KW-0436">Ligase</keyword>
<evidence type="ECO:0000256" key="3">
    <source>
        <dbReference type="ARBA" id="ARBA00022679"/>
    </source>
</evidence>
<dbReference type="InterPro" id="IPR004839">
    <property type="entry name" value="Aminotransferase_I/II_large"/>
</dbReference>
<dbReference type="InterPro" id="IPR015421">
    <property type="entry name" value="PyrdxlP-dep_Trfase_major"/>
</dbReference>
<dbReference type="Gene3D" id="3.90.1150.10">
    <property type="entry name" value="Aspartate Aminotransferase, domain 1"/>
    <property type="match status" value="1"/>
</dbReference>
<dbReference type="InterPro" id="IPR015424">
    <property type="entry name" value="PyrdxlP-dep_Trfase"/>
</dbReference>
<accession>A0A517YMH2</accession>
<dbReference type="NCBIfam" id="NF005394">
    <property type="entry name" value="PRK06939.1"/>
    <property type="match status" value="1"/>
</dbReference>
<dbReference type="RefSeq" id="WP_145098508.1">
    <property type="nucleotide sequence ID" value="NZ_CP036274.1"/>
</dbReference>
<dbReference type="OrthoDB" id="9807157at2"/>